<dbReference type="SUPFAM" id="SSF64496">
    <property type="entry name" value="DNA-binding domain of intron-encoded endonucleases"/>
    <property type="match status" value="1"/>
</dbReference>
<sequence>MNKPNRDELIQDLIDYDKTHSDKLTTFLFYGNQKNPDAIYRITGPSGMHYITDSIYRFAKEFGVRDSNLSNVINGKLKQTKGFSKTGV</sequence>
<dbReference type="PATRIC" id="fig|265726.11.peg.193"/>
<organism evidence="2 3">
    <name type="scientific">Photobacterium halotolerans</name>
    <dbReference type="NCBI Taxonomy" id="265726"/>
    <lineage>
        <taxon>Bacteria</taxon>
        <taxon>Pseudomonadati</taxon>
        <taxon>Pseudomonadota</taxon>
        <taxon>Gammaproteobacteria</taxon>
        <taxon>Vibrionales</taxon>
        <taxon>Vibrionaceae</taxon>
        <taxon>Photobacterium</taxon>
    </lineage>
</organism>
<feature type="domain" description="DNA endonuclease I-HmuI-like NUMOD-like" evidence="1">
    <location>
        <begin position="42"/>
        <end position="84"/>
    </location>
</feature>
<dbReference type="RefSeq" id="WP_046218747.1">
    <property type="nucleotide sequence ID" value="NZ_JWYV01000001.1"/>
</dbReference>
<dbReference type="STRING" id="265726.KY46_00890"/>
<dbReference type="Proteomes" id="UP000033633">
    <property type="component" value="Unassembled WGS sequence"/>
</dbReference>
<keyword evidence="3" id="KW-1185">Reference proteome</keyword>
<dbReference type="OrthoDB" id="9887783at2"/>
<comment type="caution">
    <text evidence="2">The sequence shown here is derived from an EMBL/GenBank/DDBJ whole genome shotgun (WGS) entry which is preliminary data.</text>
</comment>
<accession>A0A0F5VH80</accession>
<dbReference type="EMBL" id="JWYV01000001">
    <property type="protein sequence ID" value="KKD01418.1"/>
    <property type="molecule type" value="Genomic_DNA"/>
</dbReference>
<evidence type="ECO:0000259" key="1">
    <source>
        <dbReference type="Pfam" id="PF22083"/>
    </source>
</evidence>
<dbReference type="InterPro" id="IPR036388">
    <property type="entry name" value="WH-like_DNA-bd_sf"/>
</dbReference>
<dbReference type="Pfam" id="PF22083">
    <property type="entry name" value="I-HmuI_NUMOD-like"/>
    <property type="match status" value="1"/>
</dbReference>
<dbReference type="Gene3D" id="1.10.10.10">
    <property type="entry name" value="Winged helix-like DNA-binding domain superfamily/Winged helix DNA-binding domain"/>
    <property type="match status" value="1"/>
</dbReference>
<protein>
    <recommendedName>
        <fullName evidence="1">DNA endonuclease I-HmuI-like NUMOD-like domain-containing protein</fullName>
    </recommendedName>
</protein>
<name>A0A0F5VH80_9GAMM</name>
<evidence type="ECO:0000313" key="2">
    <source>
        <dbReference type="EMBL" id="KKD01418.1"/>
    </source>
</evidence>
<dbReference type="AlphaFoldDB" id="A0A0F5VH80"/>
<evidence type="ECO:0000313" key="3">
    <source>
        <dbReference type="Proteomes" id="UP000033633"/>
    </source>
</evidence>
<gene>
    <name evidence="2" type="ORF">KY46_00890</name>
</gene>
<proteinExistence type="predicted"/>
<reference evidence="2 3" key="1">
    <citation type="submission" date="2014-12" db="EMBL/GenBank/DDBJ databases">
        <title>Mercury Reductase activity and rhizosphere competence traits in the genome of root associated Photobacterium halotolerans MELD1.</title>
        <authorList>
            <person name="Mathew D.C."/>
            <person name="Huang C.-C."/>
        </authorList>
    </citation>
    <scope>NUCLEOTIDE SEQUENCE [LARGE SCALE GENOMIC DNA]</scope>
    <source>
        <strain evidence="2 3">MELD1</strain>
    </source>
</reference>
<dbReference type="InterPro" id="IPR054307">
    <property type="entry name" value="I-HmuI_NUMOD-like"/>
</dbReference>